<reference evidence="2 3" key="2">
    <citation type="journal article" date="2021" name="Mar. Drugs">
        <title>A New Micromonospora Strain with Antibiotic Activity Isolated from the Microbiome of a Mid-Atlantic Deep-Sea Sponge.</title>
        <authorList>
            <person name="Back C.R."/>
            <person name="Stennett H.L."/>
            <person name="Williams S.E."/>
            <person name="Wang L."/>
            <person name="Ojeda Gomez J."/>
            <person name="Abdulle O.M."/>
            <person name="Duffy T."/>
            <person name="Neal C."/>
            <person name="Mantell J."/>
            <person name="Jepson M.A."/>
            <person name="Hendry K.R."/>
            <person name="Powell D."/>
            <person name="Stach J.E.M."/>
            <person name="Essex-Lopresti A.E."/>
            <person name="Willis C.L."/>
            <person name="Curnow P."/>
            <person name="Race P.R."/>
        </authorList>
    </citation>
    <scope>NUCLEOTIDE SEQUENCE [LARGE SCALE GENOMIC DNA]</scope>
    <source>
        <strain evidence="2 3">28ISP2-46</strain>
    </source>
</reference>
<name>A0A7L6BBX0_9ACTN</name>
<sequence length="1086" mass="118905">MSATTLYVPCEVIRVRVTYGYGEGLSPIELVMLGAVCQRPDGVAVEELLTLFRLGERVTLDLLGDLLRRGYVVVDFGTAMVRPAPGIGPMQLGALRGAERSKATVDLMVDRLVGAVFPVEEGRRRSGDYRFEVPAPLNAHEDRITEAQLLAVLDRAFERDQLRRKEKRLPGRTPRVIAAHLAPDHLGSTGELRWLPVDVTVREDEATNLLRFAVTDRRLTVAQRALAESRLGQLVADQSDSRFAQALRGCVDRTFTEPPTLPELLSRFNRQTAAAGHAKAGTRIQRHQDLRADYESIANELRALRDAEIEATAVGGRERHDELVAQLVADAHQQIVLVCPTLHYDVLMRYFPLLEAALGRGVQVVLIWGDGREAELPSKVRTALSSLQWRNDGSDLSRLLSSTMPSRLNAALVVADDREALVTGYHFLRRDEIGLQQVGLHVRAPHAGPCLPIESLLLWARRTLQHQYGQLMLVRHDEFDPVPVGAPARVTDAAPRWPESEAPAPGPPPEGETDELTASQVKLWAEQWQNAAARLAQLVAGRTLPRVRLVEDAAHRELLWDALRRPGRRLVLGGFLAHPDALDPRLLTAIDERASAGRRISLVYHRSTASGTGRDAHGSLQGLGGATPVTAERRPTNARVLVTDDRAVVGSFDFVGSSGRTGARYREKAELGLEVVGRQVVDDIARLLGIEVVESEAPVASEQAPAVELSAAGRLLGAVANLPADDRAGVVVAHLTGNAEDWQLLEDLHHVDAPDEILRVAAAAMLRRDQRRNTPTAQRWMHWLAGEAWHRGAFVEAALLRSAVVDPVLRPRTKVTAVAAARRGPRVGSALIDAWSDDLASAEHQALAVLAAVDLLLADGQPAVLSNLVDNDVPDLLPLFELVEPWADLVTLTTRYWKSTSGPLPLRVINADNAGTDRRQVLDSAWQSLGTAVDQCRNARLGFKLASRHLFGTHGVYHAIVDAVADRNVDAVREWVGGAGGVDAQEQFSAAEREAAGLRKPTPVARTQPYVDRMRRIQDAAGALLRCHDEEVGEAQDLRADVARVFARQLHHLWPRLRQASVDGPESIVIETALDDLALVQRWGST</sequence>
<dbReference type="KEGG" id="mfeu:H1D33_11945"/>
<feature type="region of interest" description="Disordered" evidence="1">
    <location>
        <begin position="492"/>
        <end position="515"/>
    </location>
</feature>
<accession>A0A7L6BBX0</accession>
<proteinExistence type="predicted"/>
<keyword evidence="3" id="KW-1185">Reference proteome</keyword>
<dbReference type="EMBL" id="CP059322">
    <property type="protein sequence ID" value="QLQ39473.1"/>
    <property type="molecule type" value="Genomic_DNA"/>
</dbReference>
<dbReference type="AlphaFoldDB" id="A0A7L6BBX0"/>
<organism evidence="2 3">
    <name type="scientific">Micromonospora robiginosa</name>
    <dbReference type="NCBI Taxonomy" id="2749844"/>
    <lineage>
        <taxon>Bacteria</taxon>
        <taxon>Bacillati</taxon>
        <taxon>Actinomycetota</taxon>
        <taxon>Actinomycetes</taxon>
        <taxon>Micromonosporales</taxon>
        <taxon>Micromonosporaceae</taxon>
        <taxon>Micromonospora</taxon>
    </lineage>
</organism>
<evidence type="ECO:0000256" key="1">
    <source>
        <dbReference type="SAM" id="MobiDB-lite"/>
    </source>
</evidence>
<dbReference type="RefSeq" id="WP_181571860.1">
    <property type="nucleotide sequence ID" value="NZ_CP059322.2"/>
</dbReference>
<reference evidence="3" key="1">
    <citation type="submission" date="2020-07" db="EMBL/GenBank/DDBJ databases">
        <title>A new Micromonospora strain with potent antibiotic activity isolated from the microbiome of a mid-Atlantic deep-sea sponge.</title>
        <authorList>
            <person name="Back C.R."/>
            <person name="Stennett H.L."/>
            <person name="Williams S.E."/>
            <person name="Wang L."/>
            <person name="Ojeda Gomez J."/>
            <person name="Abdulle O.M."/>
            <person name="Duffy T."/>
            <person name="Hendry K.R."/>
            <person name="Powell D."/>
            <person name="Stach J.E."/>
            <person name="Essex-Lopresti A.E."/>
            <person name="Willis C.L."/>
            <person name="Curnow P."/>
            <person name="Race P.R."/>
        </authorList>
    </citation>
    <scope>NUCLEOTIDE SEQUENCE [LARGE SCALE GENOMIC DNA]</scope>
    <source>
        <strain evidence="3">28ISP2-46</strain>
    </source>
</reference>
<dbReference type="Proteomes" id="UP000510844">
    <property type="component" value="Chromosome"/>
</dbReference>
<feature type="region of interest" description="Disordered" evidence="1">
    <location>
        <begin position="610"/>
        <end position="632"/>
    </location>
</feature>
<protein>
    <submittedName>
        <fullName evidence="2">Uncharacterized protein</fullName>
    </submittedName>
</protein>
<evidence type="ECO:0000313" key="3">
    <source>
        <dbReference type="Proteomes" id="UP000510844"/>
    </source>
</evidence>
<gene>
    <name evidence="2" type="ORF">H1D33_11945</name>
</gene>
<evidence type="ECO:0000313" key="2">
    <source>
        <dbReference type="EMBL" id="QLQ39473.1"/>
    </source>
</evidence>